<comment type="caution">
    <text evidence="11">The sequence shown here is derived from an EMBL/GenBank/DDBJ whole genome shotgun (WGS) entry which is preliminary data.</text>
</comment>
<feature type="region of interest" description="Disordered" evidence="9">
    <location>
        <begin position="301"/>
        <end position="412"/>
    </location>
</feature>
<dbReference type="GO" id="GO:0035514">
    <property type="term" value="F:DNA demethylase activity"/>
    <property type="evidence" value="ECO:0007669"/>
    <property type="project" value="InterPro"/>
</dbReference>
<dbReference type="SMART" id="SM00478">
    <property type="entry name" value="ENDO3c"/>
    <property type="match status" value="1"/>
</dbReference>
<feature type="compositionally biased region" description="Acidic residues" evidence="9">
    <location>
        <begin position="632"/>
        <end position="642"/>
    </location>
</feature>
<dbReference type="Gene3D" id="1.10.1670.10">
    <property type="entry name" value="Helix-hairpin-Helix base-excision DNA repair enzymes (C-terminal)"/>
    <property type="match status" value="1"/>
</dbReference>
<dbReference type="SUPFAM" id="SSF48150">
    <property type="entry name" value="DNA-glycosylase"/>
    <property type="match status" value="1"/>
</dbReference>
<dbReference type="InterPro" id="IPR044811">
    <property type="entry name" value="DME/ROS1"/>
</dbReference>
<evidence type="ECO:0000256" key="1">
    <source>
        <dbReference type="ARBA" id="ARBA00001966"/>
    </source>
</evidence>
<feature type="compositionally biased region" description="Low complexity" evidence="9">
    <location>
        <begin position="622"/>
        <end position="631"/>
    </location>
</feature>
<keyword evidence="8" id="KW-0539">Nucleus</keyword>
<feature type="region of interest" description="Disordered" evidence="9">
    <location>
        <begin position="427"/>
        <end position="482"/>
    </location>
</feature>
<reference evidence="11 12" key="1">
    <citation type="submission" date="2020-06" db="EMBL/GenBank/DDBJ databases">
        <title>WGS assembly of Ceratodon purpureus strain R40.</title>
        <authorList>
            <person name="Carey S.B."/>
            <person name="Jenkins J."/>
            <person name="Shu S."/>
            <person name="Lovell J.T."/>
            <person name="Sreedasyam A."/>
            <person name="Maumus F."/>
            <person name="Tiley G.P."/>
            <person name="Fernandez-Pozo N."/>
            <person name="Barry K."/>
            <person name="Chen C."/>
            <person name="Wang M."/>
            <person name="Lipzen A."/>
            <person name="Daum C."/>
            <person name="Saski C.A."/>
            <person name="Payton A.C."/>
            <person name="Mcbreen J.C."/>
            <person name="Conrad R.E."/>
            <person name="Kollar L.M."/>
            <person name="Olsson S."/>
            <person name="Huttunen S."/>
            <person name="Landis J.B."/>
            <person name="Wickett N.J."/>
            <person name="Johnson M.G."/>
            <person name="Rensing S.A."/>
            <person name="Grimwood J."/>
            <person name="Schmutz J."/>
            <person name="Mcdaniel S.F."/>
        </authorList>
    </citation>
    <scope>NUCLEOTIDE SEQUENCE [LARGE SCALE GENOMIC DNA]</scope>
    <source>
        <strain evidence="11 12">R40</strain>
    </source>
</reference>
<keyword evidence="5" id="KW-0408">Iron</keyword>
<feature type="region of interest" description="Disordered" evidence="9">
    <location>
        <begin position="595"/>
        <end position="658"/>
    </location>
</feature>
<comment type="cofactor">
    <cofactor evidence="1">
        <name>[4Fe-4S] cluster</name>
        <dbReference type="ChEBI" id="CHEBI:49883"/>
    </cofactor>
</comment>
<evidence type="ECO:0000256" key="3">
    <source>
        <dbReference type="ARBA" id="ARBA00005646"/>
    </source>
</evidence>
<dbReference type="GO" id="GO:0019104">
    <property type="term" value="F:DNA N-glycosylase activity"/>
    <property type="evidence" value="ECO:0007669"/>
    <property type="project" value="InterPro"/>
</dbReference>
<dbReference type="InterPro" id="IPR023170">
    <property type="entry name" value="HhH_base_excis_C"/>
</dbReference>
<dbReference type="Proteomes" id="UP000822688">
    <property type="component" value="Chromosome 6"/>
</dbReference>
<evidence type="ECO:0000259" key="10">
    <source>
        <dbReference type="SMART" id="SM00478"/>
    </source>
</evidence>
<feature type="region of interest" description="Disordered" evidence="9">
    <location>
        <begin position="1102"/>
        <end position="1146"/>
    </location>
</feature>
<dbReference type="EMBL" id="CM026427">
    <property type="protein sequence ID" value="KAG0568193.1"/>
    <property type="molecule type" value="Genomic_DNA"/>
</dbReference>
<sequence length="1832" mass="203593">MVLSTRSRGPSPGPELLWHHAEFNFGESSVWPTEIASIILHAMPTGKEGRHHAPARASETGNSHSLAPALVIRKDARKDVAWTVKKKRTISVLAAATQVATPNSSGAGQEHLKSYTRRRVRSPLVPAAAVAALPEVTCEPNCVEKDEEKSESVPTPKLLKLRGQRSSRKRREIPRSPLAPILPGIPIAKDDENNGDTPEPNAANGRPRREAKRKYDKDFVRSDSMFFDWTTTYPDEPCPPDYHDVPDCHMQLGDVETISTYEEEPLDIRDPVERPMSLKLQTEIQHTRKARRILVEESRLPVEIRGGQEQTEAPSVPPPADQHDESVMCPPTPEKLQESNGECEGDRHPSTLSEGIPDKDSFTPSDNDSSRDISDHLPDSATERTSDVHVTSNRKKRKKVKLMNKHSRPKVKRLQKVKVAKPSKIPNIPKTFERKSSSRGGAFEHNNAKSRAKGTAVRIAQTSKRGRQYESVPSSKPEESALAVTAEVPHMSTEGNDCSFEREGKICIDLPISVVTSGTNNQVECEDGRGECIVAIIENSSVFERRAECNPRLEAPGGPEMTMEKILESDVPLQSYSVIQCNRNYGGFDSISGGSSMEEYPPSTPRENVVMVPPPTHPFPSSPSFSNQPPFEDGDSSTESDGEQTGPTRRKRSNLKQRTRRSLVLAVEAAGNPPSVLAPVAQPEIPFFLLTEAQQRQYAWALCKNPRFSEDPMGLVDVLISDTPEYLVSELKAKIGKLVFDINGKEVSAEDPANQIGRNLAAQAPLSIHSRETRAREQLQLVVYGQKPSGMVVYQEMRSKVKYKPKVFLDPMTINTFDKLMLQGGEVKDADHADENWVEARKLWSDRAHHFNCTMRQVQGDRTFSKWRGSLLDSVVGAFLTQNVSDFLSSNAFMELRAHFPVREASRSGSSPSSEEQFSVSVSGCPVGTSLNTDFSTSQTAEDQSDSVGVSKENVVDAGIDNLQESVSPLPDAEILDGQVVSEASITHSPVDITFVEKSHDPPNIIVEPLSSDEAQRGLHHSDQPDPYSFSDEERSVNSDLVIAFKAVHIGSTSVTQAIYSAMDMASPSAGLPDERITENVDNATTPVTETISEVTPEVANTVQYGGDSSDGHHSGTQADTEDRGENGNQSDMARGPAQAGKAPSRSSSVLEAKFQCFLNDGLLTPDDREKTLAAALRRILGKRIIERETAEGQLMPLDIVKWKTPRNRRPVNVTRFKTKIKFLTGADRGNYELKVSYRLNSEQKVTWEAVRADVLSNKECQRDPFTADSVDWEAVRRADVSEVANVIKERGMHYMLGGRIKSLLERIHHDQDGRLDLEWIRKLSPINAQNFLTSVRGLGLKSVECIRLLTLHHPSFPVDTNVGRIVVRLGWVPLEPLPEETQLHLLETYPVQEQIQKYMWPRLCTLDQQTLYEFHYQLITFGKVFCTKSKPNCNACPMRSHCKHYESAHCSARPLLQGPGRASNTTIQVDPLMSRLSMQPPLERRQSTLMFGDQVRASSQGACIPIIEEPNSPEYMHDIEDIALTENCTNVETSCVLSDVDPDLEPSLCPRGSLSMFDKPMVHVDLNETSTQDNEEFIVENMTDDAVQETEMSIEDVVDEAILQSALGDQIAHLPSQELVLVPPEVASFPAPPLKNVQRLRTIHYVYELPDHHPFLAKMDKRDPEDPCFYLLAIWNSDEVPEIMPKISDDDASNPFACSQPGEAAVRGTLLVPCRTAMRGSFPLNGTYFQVNEVFADHASSIVPIDVPRTLLWDLRRRFVYFGTSVTSIFKDMSQEEIQCCFKKGYVCVRAFDQSTRQPKLLAARLHQSGAKIVAGRTLAKRGRRLGPSKS</sequence>
<dbReference type="GO" id="GO:0046872">
    <property type="term" value="F:metal ion binding"/>
    <property type="evidence" value="ECO:0007669"/>
    <property type="project" value="UniProtKB-KW"/>
</dbReference>
<evidence type="ECO:0000256" key="7">
    <source>
        <dbReference type="ARBA" id="ARBA00023125"/>
    </source>
</evidence>
<feature type="compositionally biased region" description="Polar residues" evidence="9">
    <location>
        <begin position="931"/>
        <end position="948"/>
    </location>
</feature>
<proteinExistence type="inferred from homology"/>
<feature type="region of interest" description="Disordered" evidence="9">
    <location>
        <begin position="142"/>
        <end position="215"/>
    </location>
</feature>
<feature type="region of interest" description="Disordered" evidence="9">
    <location>
        <begin position="931"/>
        <end position="950"/>
    </location>
</feature>
<accession>A0A8T0H9T5</accession>
<name>A0A8T0H9T5_CERPU</name>
<keyword evidence="6" id="KW-0411">Iron-sulfur</keyword>
<dbReference type="InterPro" id="IPR028925">
    <property type="entry name" value="RRM_DME"/>
</dbReference>
<dbReference type="GO" id="GO:0051539">
    <property type="term" value="F:4 iron, 4 sulfur cluster binding"/>
    <property type="evidence" value="ECO:0007669"/>
    <property type="project" value="InterPro"/>
</dbReference>
<feature type="compositionally biased region" description="Basic and acidic residues" evidence="9">
    <location>
        <begin position="368"/>
        <end position="387"/>
    </location>
</feature>
<organism evidence="11 12">
    <name type="scientific">Ceratodon purpureus</name>
    <name type="common">Fire moss</name>
    <name type="synonym">Dicranum purpureum</name>
    <dbReference type="NCBI Taxonomy" id="3225"/>
    <lineage>
        <taxon>Eukaryota</taxon>
        <taxon>Viridiplantae</taxon>
        <taxon>Streptophyta</taxon>
        <taxon>Embryophyta</taxon>
        <taxon>Bryophyta</taxon>
        <taxon>Bryophytina</taxon>
        <taxon>Bryopsida</taxon>
        <taxon>Dicranidae</taxon>
        <taxon>Pseudoditrichales</taxon>
        <taxon>Ditrichaceae</taxon>
        <taxon>Ceratodon</taxon>
    </lineage>
</organism>
<feature type="compositionally biased region" description="Basic and acidic residues" evidence="9">
    <location>
        <begin position="1014"/>
        <end position="1024"/>
    </location>
</feature>
<evidence type="ECO:0000313" key="12">
    <source>
        <dbReference type="Proteomes" id="UP000822688"/>
    </source>
</evidence>
<keyword evidence="7" id="KW-0238">DNA-binding</keyword>
<feature type="compositionally biased region" description="Basic and acidic residues" evidence="9">
    <location>
        <begin position="142"/>
        <end position="151"/>
    </location>
</feature>
<evidence type="ECO:0000256" key="5">
    <source>
        <dbReference type="ARBA" id="ARBA00023004"/>
    </source>
</evidence>
<feature type="compositionally biased region" description="Low complexity" evidence="9">
    <location>
        <begin position="178"/>
        <end position="187"/>
    </location>
</feature>
<feature type="compositionally biased region" description="Pro residues" evidence="9">
    <location>
        <begin position="612"/>
        <end position="621"/>
    </location>
</feature>
<feature type="compositionally biased region" description="Basic residues" evidence="9">
    <location>
        <begin position="392"/>
        <end position="412"/>
    </location>
</feature>
<evidence type="ECO:0000313" key="11">
    <source>
        <dbReference type="EMBL" id="KAG0568193.1"/>
    </source>
</evidence>
<evidence type="ECO:0000256" key="2">
    <source>
        <dbReference type="ARBA" id="ARBA00004123"/>
    </source>
</evidence>
<evidence type="ECO:0000256" key="8">
    <source>
        <dbReference type="ARBA" id="ARBA00023242"/>
    </source>
</evidence>
<feature type="domain" description="HhH-GPD" evidence="10">
    <location>
        <begin position="1244"/>
        <end position="1405"/>
    </location>
</feature>
<dbReference type="SMART" id="SM00525">
    <property type="entry name" value="FES"/>
    <property type="match status" value="1"/>
</dbReference>
<dbReference type="InterPro" id="IPR003265">
    <property type="entry name" value="HhH-GPD_domain"/>
</dbReference>
<gene>
    <name evidence="11" type="ORF">KC19_6G001400</name>
</gene>
<evidence type="ECO:0000256" key="9">
    <source>
        <dbReference type="SAM" id="MobiDB-lite"/>
    </source>
</evidence>
<dbReference type="GO" id="GO:0005634">
    <property type="term" value="C:nucleus"/>
    <property type="evidence" value="ECO:0007669"/>
    <property type="project" value="UniProtKB-SubCell"/>
</dbReference>
<protein>
    <recommendedName>
        <fullName evidence="10">HhH-GPD domain-containing protein</fullName>
    </recommendedName>
</protein>
<dbReference type="PANTHER" id="PTHR46213">
    <property type="entry name" value="TRANSCRIPTIONAL ACTIVATOR DEMETER"/>
    <property type="match status" value="1"/>
</dbReference>
<dbReference type="GO" id="GO:0006284">
    <property type="term" value="P:base-excision repair"/>
    <property type="evidence" value="ECO:0007669"/>
    <property type="project" value="InterPro"/>
</dbReference>
<comment type="similarity">
    <text evidence="3">Belongs to the DNA glycosylase family. DEMETER subfamily.</text>
</comment>
<dbReference type="InterPro" id="IPR003651">
    <property type="entry name" value="Endonuclease3_FeS-loop_motif"/>
</dbReference>
<evidence type="ECO:0000256" key="4">
    <source>
        <dbReference type="ARBA" id="ARBA00022723"/>
    </source>
</evidence>
<evidence type="ECO:0000256" key="6">
    <source>
        <dbReference type="ARBA" id="ARBA00023014"/>
    </source>
</evidence>
<dbReference type="InterPro" id="IPR011257">
    <property type="entry name" value="DNA_glycosylase"/>
</dbReference>
<feature type="compositionally biased region" description="Basic residues" evidence="9">
    <location>
        <begin position="648"/>
        <end position="658"/>
    </location>
</feature>
<dbReference type="GO" id="GO:0003677">
    <property type="term" value="F:DNA binding"/>
    <property type="evidence" value="ECO:0007669"/>
    <property type="project" value="UniProtKB-KW"/>
</dbReference>
<comment type="subcellular location">
    <subcellularLocation>
        <location evidence="2">Nucleus</location>
    </subcellularLocation>
</comment>
<dbReference type="GO" id="GO:0141166">
    <property type="term" value="P:chromosomal 5-methylcytosine DNA demethylation pathway"/>
    <property type="evidence" value="ECO:0007669"/>
    <property type="project" value="InterPro"/>
</dbReference>
<dbReference type="PANTHER" id="PTHR46213:SF13">
    <property type="entry name" value="DEMETER-LIKE PROTEIN 2-RELATED"/>
    <property type="match status" value="1"/>
</dbReference>
<feature type="region of interest" description="Disordered" evidence="9">
    <location>
        <begin position="1013"/>
        <end position="1033"/>
    </location>
</feature>
<dbReference type="Pfam" id="PF15628">
    <property type="entry name" value="RRM_DME"/>
    <property type="match status" value="1"/>
</dbReference>
<feature type="compositionally biased region" description="Basic residues" evidence="9">
    <location>
        <begin position="159"/>
        <end position="172"/>
    </location>
</feature>
<keyword evidence="4" id="KW-0479">Metal-binding</keyword>
<keyword evidence="12" id="KW-1185">Reference proteome</keyword>